<gene>
    <name evidence="3" type="ORF">YYC_01153</name>
</gene>
<keyword evidence="1" id="KW-0732">Signal</keyword>
<proteinExistence type="predicted"/>
<dbReference type="NCBIfam" id="TIGR01601">
    <property type="entry name" value="PYST-C1"/>
    <property type="match status" value="1"/>
</dbReference>
<keyword evidence="4" id="KW-1185">Reference proteome</keyword>
<dbReference type="AlphaFoldDB" id="V7PP70"/>
<accession>V7PP70</accession>
<evidence type="ECO:0000256" key="1">
    <source>
        <dbReference type="SAM" id="SignalP"/>
    </source>
</evidence>
<name>V7PP70_PLAYE</name>
<sequence>MNKRIFSLVCIVLYTLLAVSIHCSEQKVFVVGNKSICGSKEINRSNEKNGIESKCETQLKNPNPKDDEDYKGFNCFNIFKRNKKTHESSNKHESPSEIELLMEKIMCDIAKNPENFKFLLNNKITETSSNNNGFHSKEILHMKKNVAYFLLSNPEFVRFLLLLKLLKLDDQPSNDKYDIS</sequence>
<dbReference type="InterPro" id="IPR006488">
    <property type="entry name" value="PYST-C1_N"/>
</dbReference>
<dbReference type="Proteomes" id="UP000018538">
    <property type="component" value="Unassembled WGS sequence"/>
</dbReference>
<reference evidence="3 4" key="1">
    <citation type="submission" date="2013-11" db="EMBL/GenBank/DDBJ databases">
        <title>The Genome Sequence of Plasmodium yoelii 17X.</title>
        <authorList>
            <consortium name="The Broad Institute Genomics Platform"/>
            <consortium name="The Broad Institute Genome Sequencing Center for Infectious Disease"/>
            <person name="Neafsey D."/>
            <person name="Adams J."/>
            <person name="Walker B."/>
            <person name="Young S.K."/>
            <person name="Zeng Q."/>
            <person name="Gargeya S."/>
            <person name="Fitzgerald M."/>
            <person name="Haas B."/>
            <person name="Abouelleil A."/>
            <person name="Alvarado L."/>
            <person name="Chapman S.B."/>
            <person name="Gainer-Dewar J."/>
            <person name="Goldberg J."/>
            <person name="Griggs A."/>
            <person name="Gujja S."/>
            <person name="Hansen M."/>
            <person name="Howarth C."/>
            <person name="Imamovic A."/>
            <person name="Ireland A."/>
            <person name="Larimer J."/>
            <person name="McCowan C."/>
            <person name="Murphy C."/>
            <person name="Pearson M."/>
            <person name="Poon T.W."/>
            <person name="Priest M."/>
            <person name="Roberts A."/>
            <person name="Saif S."/>
            <person name="Shea T."/>
            <person name="Sykes S."/>
            <person name="Wortman J."/>
            <person name="Nusbaum C."/>
            <person name="Birren B."/>
        </authorList>
    </citation>
    <scope>NUCLEOTIDE SEQUENCE [LARGE SCALE GENOMIC DNA]</scope>
    <source>
        <strain evidence="3 4">17X</strain>
    </source>
</reference>
<feature type="domain" description="PYST-C1-like N-terminal" evidence="2">
    <location>
        <begin position="27"/>
        <end position="85"/>
    </location>
</feature>
<protein>
    <recommendedName>
        <fullName evidence="2">PYST-C1-like N-terminal domain-containing protein</fullName>
    </recommendedName>
</protein>
<dbReference type="Pfam" id="PF09690">
    <property type="entry name" value="PYST-C1"/>
    <property type="match status" value="1"/>
</dbReference>
<evidence type="ECO:0000313" key="4">
    <source>
        <dbReference type="Proteomes" id="UP000018538"/>
    </source>
</evidence>
<organism evidence="3 4">
    <name type="scientific">Plasmodium yoelii 17X</name>
    <dbReference type="NCBI Taxonomy" id="1323249"/>
    <lineage>
        <taxon>Eukaryota</taxon>
        <taxon>Sar</taxon>
        <taxon>Alveolata</taxon>
        <taxon>Apicomplexa</taxon>
        <taxon>Aconoidasida</taxon>
        <taxon>Haemosporida</taxon>
        <taxon>Plasmodiidae</taxon>
        <taxon>Plasmodium</taxon>
        <taxon>Plasmodium (Vinckeia)</taxon>
    </lineage>
</organism>
<feature type="signal peptide" evidence="1">
    <location>
        <begin position="1"/>
        <end position="18"/>
    </location>
</feature>
<feature type="chain" id="PRO_5004764283" description="PYST-C1-like N-terminal domain-containing protein" evidence="1">
    <location>
        <begin position="19"/>
        <end position="180"/>
    </location>
</feature>
<evidence type="ECO:0000313" key="3">
    <source>
        <dbReference type="EMBL" id="ETB61214.1"/>
    </source>
</evidence>
<dbReference type="EMBL" id="KI635736">
    <property type="protein sequence ID" value="ETB61214.1"/>
    <property type="molecule type" value="Genomic_DNA"/>
</dbReference>
<evidence type="ECO:0000259" key="2">
    <source>
        <dbReference type="Pfam" id="PF09690"/>
    </source>
</evidence>